<organism evidence="2 3">
    <name type="scientific">Clostridium luticellarii</name>
    <dbReference type="NCBI Taxonomy" id="1691940"/>
    <lineage>
        <taxon>Bacteria</taxon>
        <taxon>Bacillati</taxon>
        <taxon>Bacillota</taxon>
        <taxon>Clostridia</taxon>
        <taxon>Eubacteriales</taxon>
        <taxon>Clostridiaceae</taxon>
        <taxon>Clostridium</taxon>
    </lineage>
</organism>
<evidence type="ECO:0000259" key="1">
    <source>
        <dbReference type="Pfam" id="PF21398"/>
    </source>
</evidence>
<sequence length="217" mass="24849">MLLFIVFLNIFKKNLYFYTCKSNNYEINDNVTKTKKATISGISFSYKDAPESVKSDYLKNARALGVQVTNDSNIFIPDFDISKYNLSKSDSQKAAVESWAIQDYGSYFISTELYTGRQYTVSKSALVGYNHVTSGNPVHLTQLFLNIFAYKYPRHNSVTVDSIFGIQPMTQFFHFNNSLDCQMMLQLAPILGMHFHPIAFIEAEIICHICHKKLSKR</sequence>
<proteinExistence type="predicted"/>
<accession>A0A2T0B4N1</accession>
<evidence type="ECO:0000313" key="2">
    <source>
        <dbReference type="EMBL" id="PRR78839.1"/>
    </source>
</evidence>
<name>A0A2T0B4N1_9CLOT</name>
<keyword evidence="3" id="KW-1185">Reference proteome</keyword>
<evidence type="ECO:0000313" key="3">
    <source>
        <dbReference type="Proteomes" id="UP000237798"/>
    </source>
</evidence>
<comment type="caution">
    <text evidence="2">The sequence shown here is derived from an EMBL/GenBank/DDBJ whole genome shotgun (WGS) entry which is preliminary data.</text>
</comment>
<dbReference type="EMBL" id="PVXP01000116">
    <property type="protein sequence ID" value="PRR78839.1"/>
    <property type="molecule type" value="Genomic_DNA"/>
</dbReference>
<feature type="domain" description="Putative peptidoglycan-binding" evidence="1">
    <location>
        <begin position="35"/>
        <end position="100"/>
    </location>
</feature>
<protein>
    <recommendedName>
        <fullName evidence="1">Putative peptidoglycan-binding domain-containing protein</fullName>
    </recommendedName>
</protein>
<dbReference type="Pfam" id="PF21398">
    <property type="entry name" value="PG_binding_5"/>
    <property type="match status" value="1"/>
</dbReference>
<dbReference type="InterPro" id="IPR048807">
    <property type="entry name" value="PG-bd"/>
</dbReference>
<reference evidence="2 3" key="1">
    <citation type="submission" date="2018-03" db="EMBL/GenBank/DDBJ databases">
        <title>Genome sequence of Clostridium luticellarii DSM 29923.</title>
        <authorList>
            <person name="Poehlein A."/>
            <person name="Daniel R."/>
        </authorList>
    </citation>
    <scope>NUCLEOTIDE SEQUENCE [LARGE SCALE GENOMIC DNA]</scope>
    <source>
        <strain evidence="2 3">DSM 29923</strain>
    </source>
</reference>
<dbReference type="AlphaFoldDB" id="A0A2T0B4N1"/>
<gene>
    <name evidence="2" type="ORF">CLLU_35900</name>
</gene>
<dbReference type="Proteomes" id="UP000237798">
    <property type="component" value="Unassembled WGS sequence"/>
</dbReference>